<evidence type="ECO:0000313" key="4">
    <source>
        <dbReference type="EMBL" id="MBC8568458.1"/>
    </source>
</evidence>
<reference evidence="4" key="1">
    <citation type="submission" date="2020-08" db="EMBL/GenBank/DDBJ databases">
        <title>Genome public.</title>
        <authorList>
            <person name="Liu C."/>
            <person name="Sun Q."/>
        </authorList>
    </citation>
    <scope>NUCLEOTIDE SEQUENCE</scope>
    <source>
        <strain evidence="4">NSJ-24</strain>
    </source>
</reference>
<feature type="transmembrane region" description="Helical" evidence="3">
    <location>
        <begin position="291"/>
        <end position="313"/>
    </location>
</feature>
<dbReference type="SUPFAM" id="SSF48452">
    <property type="entry name" value="TPR-like"/>
    <property type="match status" value="1"/>
</dbReference>
<evidence type="ECO:0000256" key="3">
    <source>
        <dbReference type="SAM" id="Phobius"/>
    </source>
</evidence>
<dbReference type="PROSITE" id="PS50005">
    <property type="entry name" value="TPR"/>
    <property type="match status" value="2"/>
</dbReference>
<dbReference type="Proteomes" id="UP000610862">
    <property type="component" value="Unassembled WGS sequence"/>
</dbReference>
<feature type="compositionally biased region" description="Polar residues" evidence="2">
    <location>
        <begin position="18"/>
        <end position="30"/>
    </location>
</feature>
<feature type="compositionally biased region" description="Low complexity" evidence="2">
    <location>
        <begin position="226"/>
        <end position="235"/>
    </location>
</feature>
<sequence>MKKIKGWKHEKEFDTRTLMSDITSLASDGNNDQKDPAENSSDSNDECRETRKAIDLKTLSDIENKATEEKVTQVYEPRPLTPDDDIYEDIIEQFASAPTKPKYWFEEFGDYWSCSCGHINKGDRCKSCGLERDLLRSLFILHKPAGTPGKLNKKLNKAAKEKIDKEEQQLAAKENRRKKREESGDDSLKVIPIESSENPSDVHDTPESQFPESETLKENPDENIISDDTSPISSDMESQNNDEYREKSNEEISQPKDSNEPNQKAVAALPAPKHISPPQKKQYRLNFRAKLIIAIIACLVLIGGCGTAIYHYMAAPAMQYQEAQQLQADGKYEKAISKYKSLGDYKNCEELIWQCYISMGDQYFQSKDYDKAIDTYNIAIDLKDDESLHDKIWQCYCGIGDLHMENGEYEKALSTYYVAADLKDNDEIQEKINLAKFNYVKTYQKDRTAKVEEYMSDLMSIKYSGIQEIYDNYYAWHVKIVANTSETDYSTDMDTVSRKDTVFFHATLSGGEPSEQIMLYYEITWPSGSSQIYNLDSTWKDGSNITARFQYPIPLFGKEGKLTFKLYDRSTNEVLGSDSIIFKN</sequence>
<feature type="compositionally biased region" description="Basic and acidic residues" evidence="2">
    <location>
        <begin position="242"/>
        <end position="259"/>
    </location>
</feature>
<accession>A0A926I9S2</accession>
<evidence type="ECO:0000256" key="2">
    <source>
        <dbReference type="SAM" id="MobiDB-lite"/>
    </source>
</evidence>
<keyword evidence="1" id="KW-0802">TPR repeat</keyword>
<gene>
    <name evidence="4" type="ORF">H8692_06785</name>
</gene>
<evidence type="ECO:0000256" key="1">
    <source>
        <dbReference type="PROSITE-ProRule" id="PRU00339"/>
    </source>
</evidence>
<comment type="caution">
    <text evidence="4">The sequence shown here is derived from an EMBL/GenBank/DDBJ whole genome shotgun (WGS) entry which is preliminary data.</text>
</comment>
<dbReference type="AlphaFoldDB" id="A0A926I9S2"/>
<feature type="region of interest" description="Disordered" evidence="2">
    <location>
        <begin position="18"/>
        <end position="48"/>
    </location>
</feature>
<keyword evidence="5" id="KW-1185">Reference proteome</keyword>
<feature type="repeat" description="TPR" evidence="1">
    <location>
        <begin position="353"/>
        <end position="386"/>
    </location>
</feature>
<dbReference type="RefSeq" id="WP_187525302.1">
    <property type="nucleotide sequence ID" value="NZ_JACRTA010000002.1"/>
</dbReference>
<evidence type="ECO:0008006" key="6">
    <source>
        <dbReference type="Google" id="ProtNLM"/>
    </source>
</evidence>
<keyword evidence="3" id="KW-0812">Transmembrane</keyword>
<dbReference type="EMBL" id="JACRTA010000002">
    <property type="protein sequence ID" value="MBC8568458.1"/>
    <property type="molecule type" value="Genomic_DNA"/>
</dbReference>
<organism evidence="4 5">
    <name type="scientific">Lentihominibacter hominis</name>
    <dbReference type="NCBI Taxonomy" id="2763645"/>
    <lineage>
        <taxon>Bacteria</taxon>
        <taxon>Bacillati</taxon>
        <taxon>Bacillota</taxon>
        <taxon>Clostridia</taxon>
        <taxon>Peptostreptococcales</taxon>
        <taxon>Anaerovoracaceae</taxon>
        <taxon>Lentihominibacter</taxon>
    </lineage>
</organism>
<keyword evidence="3" id="KW-1133">Transmembrane helix</keyword>
<feature type="repeat" description="TPR" evidence="1">
    <location>
        <begin position="393"/>
        <end position="426"/>
    </location>
</feature>
<dbReference type="InterPro" id="IPR019734">
    <property type="entry name" value="TPR_rpt"/>
</dbReference>
<proteinExistence type="predicted"/>
<dbReference type="SMART" id="SM00028">
    <property type="entry name" value="TPR"/>
    <property type="match status" value="2"/>
</dbReference>
<feature type="compositionally biased region" description="Basic and acidic residues" evidence="2">
    <location>
        <begin position="158"/>
        <end position="168"/>
    </location>
</feature>
<keyword evidence="3" id="KW-0472">Membrane</keyword>
<protein>
    <recommendedName>
        <fullName evidence="6">Tetratricopeptide repeat protein</fullName>
    </recommendedName>
</protein>
<dbReference type="InterPro" id="IPR011990">
    <property type="entry name" value="TPR-like_helical_dom_sf"/>
</dbReference>
<name>A0A926I9S2_9FIRM</name>
<feature type="region of interest" description="Disordered" evidence="2">
    <location>
        <begin position="158"/>
        <end position="275"/>
    </location>
</feature>
<evidence type="ECO:0000313" key="5">
    <source>
        <dbReference type="Proteomes" id="UP000610862"/>
    </source>
</evidence>
<dbReference type="Gene3D" id="1.25.40.10">
    <property type="entry name" value="Tetratricopeptide repeat domain"/>
    <property type="match status" value="1"/>
</dbReference>